<evidence type="ECO:0000313" key="2">
    <source>
        <dbReference type="EMBL" id="CAL1615905.1"/>
    </source>
</evidence>
<feature type="compositionally biased region" description="Basic residues" evidence="1">
    <location>
        <begin position="75"/>
        <end position="93"/>
    </location>
</feature>
<protein>
    <submittedName>
        <fullName evidence="2">Uncharacterized protein</fullName>
    </submittedName>
</protein>
<dbReference type="AlphaFoldDB" id="A0AAV2MRI7"/>
<sequence>MCVCVSEGGQPFLIDSVNRSAGYVNDWTIPFPRSVGASGNAMPRADMIDSNGVKGPGWGLWLRVCSGWEGKGVMKRRQVRQTHLHPQRKRRRFPASADAYAPPPFQERQKKNFVEGQ</sequence>
<proteinExistence type="predicted"/>
<keyword evidence="3" id="KW-1185">Reference proteome</keyword>
<organism evidence="2 3">
    <name type="scientific">Knipowitschia caucasica</name>
    <name type="common">Caucasian dwarf goby</name>
    <name type="synonym">Pomatoschistus caucasicus</name>
    <dbReference type="NCBI Taxonomy" id="637954"/>
    <lineage>
        <taxon>Eukaryota</taxon>
        <taxon>Metazoa</taxon>
        <taxon>Chordata</taxon>
        <taxon>Craniata</taxon>
        <taxon>Vertebrata</taxon>
        <taxon>Euteleostomi</taxon>
        <taxon>Actinopterygii</taxon>
        <taxon>Neopterygii</taxon>
        <taxon>Teleostei</taxon>
        <taxon>Neoteleostei</taxon>
        <taxon>Acanthomorphata</taxon>
        <taxon>Gobiaria</taxon>
        <taxon>Gobiiformes</taxon>
        <taxon>Gobioidei</taxon>
        <taxon>Gobiidae</taxon>
        <taxon>Gobiinae</taxon>
        <taxon>Knipowitschia</taxon>
    </lineage>
</organism>
<dbReference type="EMBL" id="OZ035831">
    <property type="protein sequence ID" value="CAL1615905.1"/>
    <property type="molecule type" value="Genomic_DNA"/>
</dbReference>
<name>A0AAV2MRI7_KNICA</name>
<accession>A0AAV2MRI7</accession>
<reference evidence="2 3" key="1">
    <citation type="submission" date="2024-04" db="EMBL/GenBank/DDBJ databases">
        <authorList>
            <person name="Waldvogel A.-M."/>
            <person name="Schoenle A."/>
        </authorList>
    </citation>
    <scope>NUCLEOTIDE SEQUENCE [LARGE SCALE GENOMIC DNA]</scope>
</reference>
<feature type="region of interest" description="Disordered" evidence="1">
    <location>
        <begin position="75"/>
        <end position="117"/>
    </location>
</feature>
<gene>
    <name evidence="2" type="ORF">KC01_LOCUS41767</name>
</gene>
<evidence type="ECO:0000256" key="1">
    <source>
        <dbReference type="SAM" id="MobiDB-lite"/>
    </source>
</evidence>
<feature type="compositionally biased region" description="Basic and acidic residues" evidence="1">
    <location>
        <begin position="107"/>
        <end position="117"/>
    </location>
</feature>
<dbReference type="Proteomes" id="UP001497482">
    <property type="component" value="Chromosome 9"/>
</dbReference>
<evidence type="ECO:0000313" key="3">
    <source>
        <dbReference type="Proteomes" id="UP001497482"/>
    </source>
</evidence>